<proteinExistence type="predicted"/>
<name>A0A921LU27_9ACTN</name>
<feature type="transmembrane region" description="Helical" evidence="1">
    <location>
        <begin position="144"/>
        <end position="162"/>
    </location>
</feature>
<keyword evidence="1" id="KW-0812">Transmembrane</keyword>
<keyword evidence="1" id="KW-0472">Membrane</keyword>
<reference evidence="2" key="1">
    <citation type="journal article" date="2021" name="PeerJ">
        <title>Extensive microbial diversity within the chicken gut microbiome revealed by metagenomics and culture.</title>
        <authorList>
            <person name="Gilroy R."/>
            <person name="Ravi A."/>
            <person name="Getino M."/>
            <person name="Pursley I."/>
            <person name="Horton D.L."/>
            <person name="Alikhan N.F."/>
            <person name="Baker D."/>
            <person name="Gharbi K."/>
            <person name="Hall N."/>
            <person name="Watson M."/>
            <person name="Adriaenssens E.M."/>
            <person name="Foster-Nyarko E."/>
            <person name="Jarju S."/>
            <person name="Secka A."/>
            <person name="Antonio M."/>
            <person name="Oren A."/>
            <person name="Chaudhuri R.R."/>
            <person name="La Ragione R."/>
            <person name="Hildebrand F."/>
            <person name="Pallen M.J."/>
        </authorList>
    </citation>
    <scope>NUCLEOTIDE SEQUENCE</scope>
    <source>
        <strain evidence="2">ChiHjej13B12-9602</strain>
    </source>
</reference>
<keyword evidence="1" id="KW-1133">Transmembrane helix</keyword>
<protein>
    <submittedName>
        <fullName evidence="2">Uncharacterized protein</fullName>
    </submittedName>
</protein>
<dbReference type="RefSeq" id="WP_273190292.1">
    <property type="nucleotide sequence ID" value="NZ_DYUZ01000028.1"/>
</dbReference>
<sequence length="280" mass="30787">MRTADLQDYGVNRDSVLHVVLRYLAVLVNGIPAAEAQMGQAIALLANWEMNAWSADPVQASFYAGDPAEGRSHATLDRFRLAPVAFRKLGWEARYRTLAVLRLAFDARRGILIMARCVTVCRDAIGVAMDQDFDVAAPRGFSRFMLGATALLALVPIGFALAGELPVAGAVSFAILLSPFLLAAVWARRFKVTVRHGLVFVNPGLIRRPWSFTAGDVTKVVRHINHNKSVGTMTKMTVRARGRRVSIETLMQGSEEFEEFILENVDAGRIVTKVHGSPRE</sequence>
<evidence type="ECO:0000256" key="1">
    <source>
        <dbReference type="SAM" id="Phobius"/>
    </source>
</evidence>
<evidence type="ECO:0000313" key="3">
    <source>
        <dbReference type="Proteomes" id="UP000753256"/>
    </source>
</evidence>
<accession>A0A921LU27</accession>
<dbReference type="EMBL" id="DYUZ01000028">
    <property type="protein sequence ID" value="HJG37457.1"/>
    <property type="molecule type" value="Genomic_DNA"/>
</dbReference>
<comment type="caution">
    <text evidence="2">The sequence shown here is derived from an EMBL/GenBank/DDBJ whole genome shotgun (WGS) entry which is preliminary data.</text>
</comment>
<feature type="transmembrane region" description="Helical" evidence="1">
    <location>
        <begin position="168"/>
        <end position="187"/>
    </location>
</feature>
<gene>
    <name evidence="2" type="ORF">K8V70_06315</name>
</gene>
<organism evidence="2 3">
    <name type="scientific">Enorma phocaeensis</name>
    <dbReference type="NCBI Taxonomy" id="1871019"/>
    <lineage>
        <taxon>Bacteria</taxon>
        <taxon>Bacillati</taxon>
        <taxon>Actinomycetota</taxon>
        <taxon>Coriobacteriia</taxon>
        <taxon>Coriobacteriales</taxon>
        <taxon>Coriobacteriaceae</taxon>
        <taxon>Enorma</taxon>
    </lineage>
</organism>
<dbReference type="Proteomes" id="UP000753256">
    <property type="component" value="Unassembled WGS sequence"/>
</dbReference>
<dbReference type="AlphaFoldDB" id="A0A921LU27"/>
<reference evidence="2" key="2">
    <citation type="submission" date="2021-09" db="EMBL/GenBank/DDBJ databases">
        <authorList>
            <person name="Gilroy R."/>
        </authorList>
    </citation>
    <scope>NUCLEOTIDE SEQUENCE</scope>
    <source>
        <strain evidence="2">ChiHjej13B12-9602</strain>
    </source>
</reference>
<evidence type="ECO:0000313" key="2">
    <source>
        <dbReference type="EMBL" id="HJG37457.1"/>
    </source>
</evidence>